<comment type="caution">
    <text evidence="1">The sequence shown here is derived from an EMBL/GenBank/DDBJ whole genome shotgun (WGS) entry which is preliminary data.</text>
</comment>
<dbReference type="AlphaFoldDB" id="A0A0G0QPJ3"/>
<protein>
    <submittedName>
        <fullName evidence="1">Uncharacterized protein</fullName>
    </submittedName>
</protein>
<organism evidence="1 2">
    <name type="scientific">Candidatus Daviesbacteria bacterium GW2011_GWC2_40_12</name>
    <dbReference type="NCBI Taxonomy" id="1618431"/>
    <lineage>
        <taxon>Bacteria</taxon>
        <taxon>Candidatus Daviesiibacteriota</taxon>
    </lineage>
</organism>
<sequence length="123" mass="13872">MLKIISKIILPLIFWGIFTGVVFIMPYPDSLTQANFSQIILFFAPLFLALLFTLIFLLKTFVNSTVISSGLIFLLILKGLDTLNLVSGSLIFISVALLLSYFKKAKRNLTKLPKIPKLTHIRK</sequence>
<gene>
    <name evidence="1" type="ORF">UT77_C0004G0022</name>
</gene>
<dbReference type="EMBL" id="LBYB01000004">
    <property type="protein sequence ID" value="KKR42038.1"/>
    <property type="molecule type" value="Genomic_DNA"/>
</dbReference>
<reference evidence="1 2" key="1">
    <citation type="journal article" date="2015" name="Nature">
        <title>rRNA introns, odd ribosomes, and small enigmatic genomes across a large radiation of phyla.</title>
        <authorList>
            <person name="Brown C.T."/>
            <person name="Hug L.A."/>
            <person name="Thomas B.C."/>
            <person name="Sharon I."/>
            <person name="Castelle C.J."/>
            <person name="Singh A."/>
            <person name="Wilkins M.J."/>
            <person name="Williams K.H."/>
            <person name="Banfield J.F."/>
        </authorList>
    </citation>
    <scope>NUCLEOTIDE SEQUENCE [LARGE SCALE GENOMIC DNA]</scope>
</reference>
<evidence type="ECO:0000313" key="1">
    <source>
        <dbReference type="EMBL" id="KKR42038.1"/>
    </source>
</evidence>
<dbReference type="Proteomes" id="UP000034881">
    <property type="component" value="Unassembled WGS sequence"/>
</dbReference>
<accession>A0A0G0QPJ3</accession>
<evidence type="ECO:0000313" key="2">
    <source>
        <dbReference type="Proteomes" id="UP000034881"/>
    </source>
</evidence>
<proteinExistence type="predicted"/>
<name>A0A0G0QPJ3_9BACT</name>